<reference evidence="6" key="1">
    <citation type="journal article" date="2019" name="Int. J. Syst. Evol. Microbiol.">
        <title>The Global Catalogue of Microorganisms (GCM) 10K type strain sequencing project: providing services to taxonomists for standard genome sequencing and annotation.</title>
        <authorList>
            <consortium name="The Broad Institute Genomics Platform"/>
            <consortium name="The Broad Institute Genome Sequencing Center for Infectious Disease"/>
            <person name="Wu L."/>
            <person name="Ma J."/>
        </authorList>
    </citation>
    <scope>NUCLEOTIDE SEQUENCE [LARGE SCALE GENOMIC DNA]</scope>
    <source>
        <strain evidence="6">KCTC 52165</strain>
    </source>
</reference>
<evidence type="ECO:0000256" key="2">
    <source>
        <dbReference type="ARBA" id="ARBA00023125"/>
    </source>
</evidence>
<evidence type="ECO:0000256" key="1">
    <source>
        <dbReference type="ARBA" id="ARBA00023015"/>
    </source>
</evidence>
<keyword evidence="2" id="KW-0238">DNA-binding</keyword>
<comment type="caution">
    <text evidence="5">The sequence shown here is derived from an EMBL/GenBank/DDBJ whole genome shotgun (WGS) entry which is preliminary data.</text>
</comment>
<gene>
    <name evidence="5" type="ORF">ACFOHJ_11450</name>
</gene>
<protein>
    <submittedName>
        <fullName evidence="5">S24 family peptidase</fullName>
    </submittedName>
</protein>
<feature type="domain" description="Peptidase S24/S26A/S26B/S26C" evidence="4">
    <location>
        <begin position="154"/>
        <end position="244"/>
    </location>
</feature>
<sequence length="250" mass="27943">MTLDQDILREWVRKHLAESGRTQAELAAAWGYDSPDRVNKFLAGTRKMGIDELFATVRFIGAVPPAWFTGAPRELTYVPVEEEVENERAALTRERRYGTPRGEIPQIDGTIGLGNRSDVATVNIDIGNGHAISGAPVLGNWAIPAEVLQRRVRTTTSHLHFIECEGNSMYPLIKDGDVVLIDQTKRSPNMPGIFALWEDGGQTIKQVEVVRDSEPRRLRLIPANKEYSTYEVLADDVVIIGRYVARFTVD</sequence>
<dbReference type="PANTHER" id="PTHR40661">
    <property type="match status" value="1"/>
</dbReference>
<dbReference type="InterPro" id="IPR010982">
    <property type="entry name" value="Lambda_DNA-bd_dom_sf"/>
</dbReference>
<dbReference type="InterPro" id="IPR001387">
    <property type="entry name" value="Cro/C1-type_HTH"/>
</dbReference>
<keyword evidence="1" id="KW-0805">Transcription regulation</keyword>
<evidence type="ECO:0000313" key="6">
    <source>
        <dbReference type="Proteomes" id="UP001595583"/>
    </source>
</evidence>
<dbReference type="SUPFAM" id="SSF51306">
    <property type="entry name" value="LexA/Signal peptidase"/>
    <property type="match status" value="1"/>
</dbReference>
<dbReference type="CDD" id="cd00093">
    <property type="entry name" value="HTH_XRE"/>
    <property type="match status" value="1"/>
</dbReference>
<dbReference type="EMBL" id="JBHRTK010000012">
    <property type="protein sequence ID" value="MFC3206829.1"/>
    <property type="molecule type" value="Genomic_DNA"/>
</dbReference>
<evidence type="ECO:0000259" key="4">
    <source>
        <dbReference type="Pfam" id="PF00717"/>
    </source>
</evidence>
<dbReference type="Gene3D" id="2.10.109.10">
    <property type="entry name" value="Umud Fragment, subunit A"/>
    <property type="match status" value="1"/>
</dbReference>
<keyword evidence="3" id="KW-0804">Transcription</keyword>
<dbReference type="PANTHER" id="PTHR40661:SF3">
    <property type="entry name" value="FELS-1 PROPHAGE TRANSCRIPTIONAL REGULATOR"/>
    <property type="match status" value="1"/>
</dbReference>
<dbReference type="Pfam" id="PF00717">
    <property type="entry name" value="Peptidase_S24"/>
    <property type="match status" value="1"/>
</dbReference>
<evidence type="ECO:0000313" key="5">
    <source>
        <dbReference type="EMBL" id="MFC3206829.1"/>
    </source>
</evidence>
<dbReference type="InterPro" id="IPR036286">
    <property type="entry name" value="LexA/Signal_pep-like_sf"/>
</dbReference>
<organism evidence="5 6">
    <name type="scientific">Aquamicrobium soli</name>
    <dbReference type="NCBI Taxonomy" id="1811518"/>
    <lineage>
        <taxon>Bacteria</taxon>
        <taxon>Pseudomonadati</taxon>
        <taxon>Pseudomonadota</taxon>
        <taxon>Alphaproteobacteria</taxon>
        <taxon>Hyphomicrobiales</taxon>
        <taxon>Phyllobacteriaceae</taxon>
        <taxon>Aquamicrobium</taxon>
    </lineage>
</organism>
<dbReference type="RefSeq" id="WP_378220633.1">
    <property type="nucleotide sequence ID" value="NZ_JBHRTK010000012.1"/>
</dbReference>
<dbReference type="Proteomes" id="UP001595583">
    <property type="component" value="Unassembled WGS sequence"/>
</dbReference>
<name>A0ABV7K919_9HYPH</name>
<accession>A0ABV7K919</accession>
<dbReference type="CDD" id="cd06529">
    <property type="entry name" value="S24_LexA-like"/>
    <property type="match status" value="1"/>
</dbReference>
<dbReference type="InterPro" id="IPR015927">
    <property type="entry name" value="Peptidase_S24_S26A/B/C"/>
</dbReference>
<keyword evidence="6" id="KW-1185">Reference proteome</keyword>
<proteinExistence type="predicted"/>
<dbReference type="InterPro" id="IPR039418">
    <property type="entry name" value="LexA-like"/>
</dbReference>
<evidence type="ECO:0000256" key="3">
    <source>
        <dbReference type="ARBA" id="ARBA00023163"/>
    </source>
</evidence>
<dbReference type="SUPFAM" id="SSF47413">
    <property type="entry name" value="lambda repressor-like DNA-binding domains"/>
    <property type="match status" value="1"/>
</dbReference>